<dbReference type="Gene3D" id="1.10.357.10">
    <property type="entry name" value="Tetracycline Repressor, domain 2"/>
    <property type="match status" value="1"/>
</dbReference>
<dbReference type="Gene3D" id="1.10.10.60">
    <property type="entry name" value="Homeodomain-like"/>
    <property type="match status" value="1"/>
</dbReference>
<dbReference type="AlphaFoldDB" id="A0A4U5JJE7"/>
<sequence>MSKPATASPLASKAPKAASPGRPKDLNKRAAILDTAKRLFTLQGYDGVSMDQIAGEAGVSKLTVYSHFGDKDALFMEAIRAKCEEQMPADLFPSDLKGPLRSQLTRIAQAFFALITSDEALSMHRMMMTQASDIRVRQMFWQAGPQKVQDAFKAFLEARAAAHELDVPDIDRAVPQFFCLLKGELHMRMASGLCGAPSKREVDAHIDATVELFLRAYGPR</sequence>
<gene>
    <name evidence="7" type="ORF">FCE95_16285</name>
</gene>
<dbReference type="Pfam" id="PF14246">
    <property type="entry name" value="TetR_C_7"/>
    <property type="match status" value="1"/>
</dbReference>
<dbReference type="PANTHER" id="PTHR30055">
    <property type="entry name" value="HTH-TYPE TRANSCRIPTIONAL REGULATOR RUTR"/>
    <property type="match status" value="1"/>
</dbReference>
<dbReference type="RefSeq" id="WP_137268083.1">
    <property type="nucleotide sequence ID" value="NZ_SZUA01000003.1"/>
</dbReference>
<dbReference type="InterPro" id="IPR050109">
    <property type="entry name" value="HTH-type_TetR-like_transc_reg"/>
</dbReference>
<evidence type="ECO:0000259" key="6">
    <source>
        <dbReference type="PROSITE" id="PS50977"/>
    </source>
</evidence>
<evidence type="ECO:0000256" key="1">
    <source>
        <dbReference type="ARBA" id="ARBA00023015"/>
    </source>
</evidence>
<keyword evidence="2 4" id="KW-0238">DNA-binding</keyword>
<evidence type="ECO:0000313" key="7">
    <source>
        <dbReference type="EMBL" id="TKR29680.1"/>
    </source>
</evidence>
<evidence type="ECO:0000256" key="3">
    <source>
        <dbReference type="ARBA" id="ARBA00023163"/>
    </source>
</evidence>
<protein>
    <submittedName>
        <fullName evidence="7">TetR/AcrR family transcriptional regulator</fullName>
    </submittedName>
</protein>
<reference evidence="7 8" key="1">
    <citation type="submission" date="2019-04" db="EMBL/GenBank/DDBJ databases">
        <title>Reference strain of H23.</title>
        <authorList>
            <person name="Luo X."/>
        </authorList>
    </citation>
    <scope>NUCLEOTIDE SEQUENCE [LARGE SCALE GENOMIC DNA]</scope>
    <source>
        <strain evidence="7 8">H23</strain>
    </source>
</reference>
<proteinExistence type="predicted"/>
<keyword evidence="3" id="KW-0804">Transcription</keyword>
<feature type="region of interest" description="Disordered" evidence="5">
    <location>
        <begin position="1"/>
        <end position="26"/>
    </location>
</feature>
<dbReference type="PRINTS" id="PR00455">
    <property type="entry name" value="HTHTETR"/>
</dbReference>
<dbReference type="InterPro" id="IPR009057">
    <property type="entry name" value="Homeodomain-like_sf"/>
</dbReference>
<evidence type="ECO:0000256" key="2">
    <source>
        <dbReference type="ARBA" id="ARBA00023125"/>
    </source>
</evidence>
<keyword evidence="1" id="KW-0805">Transcription regulation</keyword>
<dbReference type="OrthoDB" id="8535430at2"/>
<evidence type="ECO:0000256" key="4">
    <source>
        <dbReference type="PROSITE-ProRule" id="PRU00335"/>
    </source>
</evidence>
<dbReference type="Pfam" id="PF00440">
    <property type="entry name" value="TetR_N"/>
    <property type="match status" value="1"/>
</dbReference>
<evidence type="ECO:0000313" key="8">
    <source>
        <dbReference type="Proteomes" id="UP000308707"/>
    </source>
</evidence>
<dbReference type="FunFam" id="1.10.10.60:FF:000141">
    <property type="entry name" value="TetR family transcriptional regulator"/>
    <property type="match status" value="1"/>
</dbReference>
<evidence type="ECO:0000256" key="5">
    <source>
        <dbReference type="SAM" id="MobiDB-lite"/>
    </source>
</evidence>
<dbReference type="PROSITE" id="PS50977">
    <property type="entry name" value="HTH_TETR_2"/>
    <property type="match status" value="1"/>
</dbReference>
<dbReference type="InterPro" id="IPR001647">
    <property type="entry name" value="HTH_TetR"/>
</dbReference>
<feature type="domain" description="HTH tetR-type" evidence="6">
    <location>
        <begin position="26"/>
        <end position="86"/>
    </location>
</feature>
<dbReference type="GO" id="GO:0003700">
    <property type="term" value="F:DNA-binding transcription factor activity"/>
    <property type="evidence" value="ECO:0007669"/>
    <property type="project" value="TreeGrafter"/>
</dbReference>
<accession>A0A4U5JJE7</accession>
<dbReference type="PANTHER" id="PTHR30055:SF146">
    <property type="entry name" value="HTH-TYPE TRANSCRIPTIONAL DUAL REGULATOR CECR"/>
    <property type="match status" value="1"/>
</dbReference>
<comment type="caution">
    <text evidence="7">The sequence shown here is derived from an EMBL/GenBank/DDBJ whole genome shotgun (WGS) entry which is preliminary data.</text>
</comment>
<feature type="compositionally biased region" description="Low complexity" evidence="5">
    <location>
        <begin position="1"/>
        <end position="20"/>
    </location>
</feature>
<dbReference type="SUPFAM" id="SSF46689">
    <property type="entry name" value="Homeodomain-like"/>
    <property type="match status" value="1"/>
</dbReference>
<dbReference type="EMBL" id="SZUA01000003">
    <property type="protein sequence ID" value="TKR29680.1"/>
    <property type="molecule type" value="Genomic_DNA"/>
</dbReference>
<name>A0A4U5JJE7_9GAMM</name>
<organism evidence="7 8">
    <name type="scientific">Luteimonas gilva</name>
    <dbReference type="NCBI Taxonomy" id="2572684"/>
    <lineage>
        <taxon>Bacteria</taxon>
        <taxon>Pseudomonadati</taxon>
        <taxon>Pseudomonadota</taxon>
        <taxon>Gammaproteobacteria</taxon>
        <taxon>Lysobacterales</taxon>
        <taxon>Lysobacteraceae</taxon>
        <taxon>Luteimonas</taxon>
    </lineage>
</organism>
<dbReference type="GO" id="GO:0000976">
    <property type="term" value="F:transcription cis-regulatory region binding"/>
    <property type="evidence" value="ECO:0007669"/>
    <property type="project" value="TreeGrafter"/>
</dbReference>
<keyword evidence="8" id="KW-1185">Reference proteome</keyword>
<dbReference type="InterPro" id="IPR039536">
    <property type="entry name" value="TetR_C_Proteobacteria"/>
</dbReference>
<dbReference type="Proteomes" id="UP000308707">
    <property type="component" value="Unassembled WGS sequence"/>
</dbReference>
<feature type="DNA-binding region" description="H-T-H motif" evidence="4">
    <location>
        <begin position="49"/>
        <end position="68"/>
    </location>
</feature>